<dbReference type="Proteomes" id="UP001249851">
    <property type="component" value="Unassembled WGS sequence"/>
</dbReference>
<dbReference type="EMBL" id="JARQWQ010000006">
    <property type="protein sequence ID" value="KAK2571351.1"/>
    <property type="molecule type" value="Genomic_DNA"/>
</dbReference>
<dbReference type="AlphaFoldDB" id="A0AAD9VEC2"/>
<evidence type="ECO:0000313" key="2">
    <source>
        <dbReference type="Proteomes" id="UP001249851"/>
    </source>
</evidence>
<reference evidence="1" key="1">
    <citation type="journal article" date="2023" name="G3 (Bethesda)">
        <title>Whole genome assembly and annotation of the endangered Caribbean coral Acropora cervicornis.</title>
        <authorList>
            <person name="Selwyn J.D."/>
            <person name="Vollmer S.V."/>
        </authorList>
    </citation>
    <scope>NUCLEOTIDE SEQUENCE</scope>
    <source>
        <strain evidence="1">K2</strain>
    </source>
</reference>
<name>A0AAD9VEC2_ACRCE</name>
<accession>A0AAD9VEC2</accession>
<evidence type="ECO:0000313" key="1">
    <source>
        <dbReference type="EMBL" id="KAK2571351.1"/>
    </source>
</evidence>
<dbReference type="PANTHER" id="PTHR15032">
    <property type="entry name" value="N-ACYL-PHOSPHATIDYLETHANOLAMINE-HYDROLYZING PHOSPHOLIPASE D"/>
    <property type="match status" value="1"/>
</dbReference>
<dbReference type="GO" id="GO:0070290">
    <property type="term" value="F:N-acylphosphatidylethanolamine-specific phospholipase D activity"/>
    <property type="evidence" value="ECO:0007669"/>
    <property type="project" value="TreeGrafter"/>
</dbReference>
<dbReference type="InterPro" id="IPR036866">
    <property type="entry name" value="RibonucZ/Hydroxyglut_hydro"/>
</dbReference>
<dbReference type="GO" id="GO:0070291">
    <property type="term" value="P:N-acylethanolamine metabolic process"/>
    <property type="evidence" value="ECO:0007669"/>
    <property type="project" value="TreeGrafter"/>
</dbReference>
<proteinExistence type="predicted"/>
<organism evidence="1 2">
    <name type="scientific">Acropora cervicornis</name>
    <name type="common">Staghorn coral</name>
    <dbReference type="NCBI Taxonomy" id="6130"/>
    <lineage>
        <taxon>Eukaryota</taxon>
        <taxon>Metazoa</taxon>
        <taxon>Cnidaria</taxon>
        <taxon>Anthozoa</taxon>
        <taxon>Hexacorallia</taxon>
        <taxon>Scleractinia</taxon>
        <taxon>Astrocoeniina</taxon>
        <taxon>Acroporidae</taxon>
        <taxon>Acropora</taxon>
    </lineage>
</organism>
<comment type="caution">
    <text evidence="1">The sequence shown here is derived from an EMBL/GenBank/DDBJ whole genome shotgun (WGS) entry which is preliminary data.</text>
</comment>
<sequence length="77" mass="9120">MSFQHVNPEEAVEIHQDLKSNFSFGIHWGTFNLSYEHYLDPPKKMREALDKKGISKEMFCTLRHGETKIVRKIKEQD</sequence>
<dbReference type="GO" id="GO:0005737">
    <property type="term" value="C:cytoplasm"/>
    <property type="evidence" value="ECO:0007669"/>
    <property type="project" value="TreeGrafter"/>
</dbReference>
<dbReference type="PANTHER" id="PTHR15032:SF4">
    <property type="entry name" value="N-ACYL-PHOSPHATIDYLETHANOLAMINE-HYDROLYZING PHOSPHOLIPASE D"/>
    <property type="match status" value="1"/>
</dbReference>
<gene>
    <name evidence="1" type="ORF">P5673_003938</name>
</gene>
<dbReference type="GO" id="GO:0070292">
    <property type="term" value="P:N-acylphosphatidylethanolamine metabolic process"/>
    <property type="evidence" value="ECO:0007669"/>
    <property type="project" value="TreeGrafter"/>
</dbReference>
<keyword evidence="2" id="KW-1185">Reference proteome</keyword>
<reference evidence="1" key="2">
    <citation type="journal article" date="2023" name="Science">
        <title>Genomic signatures of disease resistance in endangered staghorn corals.</title>
        <authorList>
            <person name="Vollmer S.V."/>
            <person name="Selwyn J.D."/>
            <person name="Despard B.A."/>
            <person name="Roesel C.L."/>
        </authorList>
    </citation>
    <scope>NUCLEOTIDE SEQUENCE</scope>
    <source>
        <strain evidence="1">K2</strain>
    </source>
</reference>
<dbReference type="Gene3D" id="3.60.15.10">
    <property type="entry name" value="Ribonuclease Z/Hydroxyacylglutathione hydrolase-like"/>
    <property type="match status" value="1"/>
</dbReference>
<protein>
    <submittedName>
        <fullName evidence="1">N-acyl-phosphatidylethanolamine-hydrolyzing phospholipase D</fullName>
    </submittedName>
</protein>